<proteinExistence type="predicted"/>
<feature type="region of interest" description="Disordered" evidence="1">
    <location>
        <begin position="1"/>
        <end position="36"/>
    </location>
</feature>
<sequence length="104" mass="11858">MYTTYTMFGNEVAEEDDSLQQINEDHNTKDKSTNGDIGREEFLKRCNKEPVHCGCRPHYGSILTDKISLISFGEINESILNVNTLNGISVTIRFQRSEQLEDTI</sequence>
<feature type="compositionally biased region" description="Basic and acidic residues" evidence="1">
    <location>
        <begin position="23"/>
        <end position="36"/>
    </location>
</feature>
<dbReference type="PROSITE" id="PS00018">
    <property type="entry name" value="EF_HAND_1"/>
    <property type="match status" value="1"/>
</dbReference>
<dbReference type="EnsemblMetazoa" id="GPAI039409-RA">
    <property type="protein sequence ID" value="GPAI039409-PA"/>
    <property type="gene ID" value="GPAI039409"/>
</dbReference>
<accession>A0A1B0AAJ8</accession>
<evidence type="ECO:0000256" key="1">
    <source>
        <dbReference type="SAM" id="MobiDB-lite"/>
    </source>
</evidence>
<keyword evidence="3" id="KW-1185">Reference proteome</keyword>
<dbReference type="VEuPathDB" id="VectorBase:GPAI039409"/>
<evidence type="ECO:0000313" key="3">
    <source>
        <dbReference type="Proteomes" id="UP000092445"/>
    </source>
</evidence>
<reference evidence="3" key="1">
    <citation type="submission" date="2014-03" db="EMBL/GenBank/DDBJ databases">
        <authorList>
            <person name="Aksoy S."/>
            <person name="Warren W."/>
            <person name="Wilson R.K."/>
        </authorList>
    </citation>
    <scope>NUCLEOTIDE SEQUENCE [LARGE SCALE GENOMIC DNA]</scope>
    <source>
        <strain evidence="3">IAEA</strain>
    </source>
</reference>
<protein>
    <submittedName>
        <fullName evidence="2">Uncharacterized protein</fullName>
    </submittedName>
</protein>
<name>A0A1B0AAJ8_GLOPL</name>
<dbReference type="InterPro" id="IPR018247">
    <property type="entry name" value="EF_Hand_1_Ca_BS"/>
</dbReference>
<dbReference type="AlphaFoldDB" id="A0A1B0AAJ8"/>
<reference evidence="2" key="2">
    <citation type="submission" date="2020-05" db="UniProtKB">
        <authorList>
            <consortium name="EnsemblMetazoa"/>
        </authorList>
    </citation>
    <scope>IDENTIFICATION</scope>
    <source>
        <strain evidence="2">IAEA</strain>
    </source>
</reference>
<dbReference type="Proteomes" id="UP000092445">
    <property type="component" value="Unassembled WGS sequence"/>
</dbReference>
<organism evidence="2 3">
    <name type="scientific">Glossina pallidipes</name>
    <name type="common">Tsetse fly</name>
    <dbReference type="NCBI Taxonomy" id="7398"/>
    <lineage>
        <taxon>Eukaryota</taxon>
        <taxon>Metazoa</taxon>
        <taxon>Ecdysozoa</taxon>
        <taxon>Arthropoda</taxon>
        <taxon>Hexapoda</taxon>
        <taxon>Insecta</taxon>
        <taxon>Pterygota</taxon>
        <taxon>Neoptera</taxon>
        <taxon>Endopterygota</taxon>
        <taxon>Diptera</taxon>
        <taxon>Brachycera</taxon>
        <taxon>Muscomorpha</taxon>
        <taxon>Hippoboscoidea</taxon>
        <taxon>Glossinidae</taxon>
        <taxon>Glossina</taxon>
    </lineage>
</organism>
<evidence type="ECO:0000313" key="2">
    <source>
        <dbReference type="EnsemblMetazoa" id="GPAI039409-PA"/>
    </source>
</evidence>